<feature type="region of interest" description="Disordered" evidence="1">
    <location>
        <begin position="1"/>
        <end position="56"/>
    </location>
</feature>
<evidence type="ECO:0000259" key="2">
    <source>
        <dbReference type="Pfam" id="PF14303"/>
    </source>
</evidence>
<evidence type="ECO:0000256" key="1">
    <source>
        <dbReference type="SAM" id="MobiDB-lite"/>
    </source>
</evidence>
<gene>
    <name evidence="3" type="ORF">LTRI10_LOCUS28573</name>
</gene>
<keyword evidence="4" id="KW-1185">Reference proteome</keyword>
<proteinExistence type="predicted"/>
<dbReference type="AlphaFoldDB" id="A0AAV2ENT4"/>
<dbReference type="InterPro" id="IPR029466">
    <property type="entry name" value="NAM-associated_C"/>
</dbReference>
<organism evidence="3 4">
    <name type="scientific">Linum trigynum</name>
    <dbReference type="NCBI Taxonomy" id="586398"/>
    <lineage>
        <taxon>Eukaryota</taxon>
        <taxon>Viridiplantae</taxon>
        <taxon>Streptophyta</taxon>
        <taxon>Embryophyta</taxon>
        <taxon>Tracheophyta</taxon>
        <taxon>Spermatophyta</taxon>
        <taxon>Magnoliopsida</taxon>
        <taxon>eudicotyledons</taxon>
        <taxon>Gunneridae</taxon>
        <taxon>Pentapetalae</taxon>
        <taxon>rosids</taxon>
        <taxon>fabids</taxon>
        <taxon>Malpighiales</taxon>
        <taxon>Linaceae</taxon>
        <taxon>Linum</taxon>
    </lineage>
</organism>
<feature type="region of interest" description="Disordered" evidence="1">
    <location>
        <begin position="73"/>
        <end position="93"/>
    </location>
</feature>
<evidence type="ECO:0000313" key="3">
    <source>
        <dbReference type="EMBL" id="CAL1387596.1"/>
    </source>
</evidence>
<feature type="domain" description="No apical meristem-associated C-terminal" evidence="2">
    <location>
        <begin position="3"/>
        <end position="126"/>
    </location>
</feature>
<dbReference type="Pfam" id="PF14303">
    <property type="entry name" value="NAM-associated"/>
    <property type="match status" value="1"/>
</dbReference>
<name>A0AAV2ENT4_9ROSI</name>
<dbReference type="EMBL" id="OZ034818">
    <property type="protein sequence ID" value="CAL1387596.1"/>
    <property type="molecule type" value="Genomic_DNA"/>
</dbReference>
<dbReference type="Proteomes" id="UP001497516">
    <property type="component" value="Chromosome 5"/>
</dbReference>
<reference evidence="3 4" key="1">
    <citation type="submission" date="2024-04" db="EMBL/GenBank/DDBJ databases">
        <authorList>
            <person name="Fracassetti M."/>
        </authorList>
    </citation>
    <scope>NUCLEOTIDE SEQUENCE [LARGE SCALE GENOMIC DNA]</scope>
</reference>
<feature type="region of interest" description="Disordered" evidence="1">
    <location>
        <begin position="133"/>
        <end position="152"/>
    </location>
</feature>
<evidence type="ECO:0000313" key="4">
    <source>
        <dbReference type="Proteomes" id="UP001497516"/>
    </source>
</evidence>
<feature type="compositionally biased region" description="Polar residues" evidence="1">
    <location>
        <begin position="1"/>
        <end position="12"/>
    </location>
</feature>
<protein>
    <recommendedName>
        <fullName evidence="2">No apical meristem-associated C-terminal domain-containing protein</fullName>
    </recommendedName>
</protein>
<accession>A0AAV2ENT4</accession>
<sequence>MTDSSSTMPSGESDSHDAHGSPAVLTRPEGRDKQKKNKRGTPYSSNEAWEKNKANLVENSDTHARLALAREERGVAREARDKARDVRDKAREARDKNIHDMKIMNMDLSQFSPRTRGWYQMQKDEILASYGDASGVSTNYSPNDDFHYGPDM</sequence>